<dbReference type="PANTHER" id="PTHR35091">
    <property type="entry name" value="FLAGELLAR PROTEIN FLIL"/>
    <property type="match status" value="1"/>
</dbReference>
<feature type="compositionally biased region" description="Gly residues" evidence="11">
    <location>
        <begin position="95"/>
        <end position="105"/>
    </location>
</feature>
<keyword evidence="12" id="KW-0969">Cilium</keyword>
<proteinExistence type="inferred from homology"/>
<comment type="function">
    <text evidence="1 10">Controls the rotational direction of flagella during chemotaxis.</text>
</comment>
<feature type="region of interest" description="Disordered" evidence="11">
    <location>
        <begin position="71"/>
        <end position="112"/>
    </location>
</feature>
<evidence type="ECO:0000256" key="3">
    <source>
        <dbReference type="ARBA" id="ARBA00008281"/>
    </source>
</evidence>
<evidence type="ECO:0000256" key="6">
    <source>
        <dbReference type="ARBA" id="ARBA00022692"/>
    </source>
</evidence>
<evidence type="ECO:0000256" key="9">
    <source>
        <dbReference type="ARBA" id="ARBA00023136"/>
    </source>
</evidence>
<evidence type="ECO:0000256" key="5">
    <source>
        <dbReference type="ARBA" id="ARBA00022500"/>
    </source>
</evidence>
<dbReference type="InterPro" id="IPR005503">
    <property type="entry name" value="FliL"/>
</dbReference>
<keyword evidence="7 10" id="KW-0283">Flagellar rotation</keyword>
<evidence type="ECO:0000256" key="8">
    <source>
        <dbReference type="ARBA" id="ARBA00022989"/>
    </source>
</evidence>
<evidence type="ECO:0000313" key="12">
    <source>
        <dbReference type="EMBL" id="MDO1559614.1"/>
    </source>
</evidence>
<dbReference type="EMBL" id="JAUKTR010000003">
    <property type="protein sequence ID" value="MDO1559614.1"/>
    <property type="molecule type" value="Genomic_DNA"/>
</dbReference>
<evidence type="ECO:0000256" key="1">
    <source>
        <dbReference type="ARBA" id="ARBA00002254"/>
    </source>
</evidence>
<evidence type="ECO:0000256" key="10">
    <source>
        <dbReference type="RuleBase" id="RU364125"/>
    </source>
</evidence>
<evidence type="ECO:0000313" key="13">
    <source>
        <dbReference type="Proteomes" id="UP001169063"/>
    </source>
</evidence>
<organism evidence="12 13">
    <name type="scientific">Peiella sedimenti</name>
    <dbReference type="NCBI Taxonomy" id="3061083"/>
    <lineage>
        <taxon>Bacteria</taxon>
        <taxon>Pseudomonadati</taxon>
        <taxon>Pseudomonadota</taxon>
        <taxon>Alphaproteobacteria</taxon>
        <taxon>Caulobacterales</taxon>
        <taxon>Caulobacteraceae</taxon>
        <taxon>Peiella</taxon>
    </lineage>
</organism>
<keyword evidence="6 10" id="KW-0812">Transmembrane</keyword>
<comment type="similarity">
    <text evidence="3 10">Belongs to the FliL family.</text>
</comment>
<sequence>MLKLFKKKAKDAPAEAEAAPAPAEGAEGADEAPQKKKLPLLVIIGAAVVLLGGGGGGAAFFLLKPKPAEAAHGEEASGDHGGGGHDTKKKKKGGGGHGEASGGDGDPSLGLVREGPDGVTFYTLPDMVVNIQSDDGRPALLKLKLTLEMHDADLAHQLQAEAPRMQDMFQSFLRELRPADLAGSAGSFALRQEILRRVNLIAAPGRVDAVLIEEMLVQ</sequence>
<comment type="subcellular location">
    <subcellularLocation>
        <location evidence="10">Cell inner membrane</location>
    </subcellularLocation>
    <subcellularLocation>
        <location evidence="2">Cell membrane</location>
        <topology evidence="2">Single-pass membrane protein</topology>
    </subcellularLocation>
</comment>
<name>A0ABT8SMA2_9CAUL</name>
<evidence type="ECO:0000256" key="11">
    <source>
        <dbReference type="SAM" id="MobiDB-lite"/>
    </source>
</evidence>
<feature type="transmembrane region" description="Helical" evidence="10">
    <location>
        <begin position="40"/>
        <end position="63"/>
    </location>
</feature>
<feature type="region of interest" description="Disordered" evidence="11">
    <location>
        <begin position="1"/>
        <end position="32"/>
    </location>
</feature>
<comment type="caution">
    <text evidence="12">The sequence shown here is derived from an EMBL/GenBank/DDBJ whole genome shotgun (WGS) entry which is preliminary data.</text>
</comment>
<keyword evidence="12" id="KW-0282">Flagellum</keyword>
<dbReference type="PANTHER" id="PTHR35091:SF2">
    <property type="entry name" value="FLAGELLAR PROTEIN FLIL"/>
    <property type="match status" value="1"/>
</dbReference>
<keyword evidence="8 10" id="KW-1133">Transmembrane helix</keyword>
<dbReference type="Pfam" id="PF03748">
    <property type="entry name" value="FliL"/>
    <property type="match status" value="1"/>
</dbReference>
<evidence type="ECO:0000256" key="7">
    <source>
        <dbReference type="ARBA" id="ARBA00022779"/>
    </source>
</evidence>
<keyword evidence="9 10" id="KW-0472">Membrane</keyword>
<keyword evidence="10" id="KW-0997">Cell inner membrane</keyword>
<gene>
    <name evidence="12" type="ORF">Q0812_09260</name>
</gene>
<keyword evidence="13" id="KW-1185">Reference proteome</keyword>
<evidence type="ECO:0000256" key="4">
    <source>
        <dbReference type="ARBA" id="ARBA00022475"/>
    </source>
</evidence>
<keyword evidence="12" id="KW-0966">Cell projection</keyword>
<dbReference type="Proteomes" id="UP001169063">
    <property type="component" value="Unassembled WGS sequence"/>
</dbReference>
<accession>A0ABT8SMA2</accession>
<keyword evidence="5 10" id="KW-0145">Chemotaxis</keyword>
<feature type="compositionally biased region" description="Basic and acidic residues" evidence="11">
    <location>
        <begin position="71"/>
        <end position="86"/>
    </location>
</feature>
<dbReference type="RefSeq" id="WP_302110125.1">
    <property type="nucleotide sequence ID" value="NZ_JAUKTR010000003.1"/>
</dbReference>
<reference evidence="12" key="1">
    <citation type="submission" date="2023-07" db="EMBL/GenBank/DDBJ databases">
        <title>Brevundimonas soil sp. nov., isolated from the soil of chemical plant.</title>
        <authorList>
            <person name="Wu N."/>
        </authorList>
    </citation>
    <scope>NUCLEOTIDE SEQUENCE</scope>
    <source>
        <strain evidence="12">XZ-24</strain>
    </source>
</reference>
<keyword evidence="4" id="KW-1003">Cell membrane</keyword>
<feature type="compositionally biased region" description="Low complexity" evidence="11">
    <location>
        <begin position="15"/>
        <end position="26"/>
    </location>
</feature>
<evidence type="ECO:0000256" key="2">
    <source>
        <dbReference type="ARBA" id="ARBA00004162"/>
    </source>
</evidence>
<protein>
    <recommendedName>
        <fullName evidence="10">Flagellar protein FliL</fullName>
    </recommendedName>
</protein>